<keyword evidence="4" id="KW-1185">Reference proteome</keyword>
<feature type="compositionally biased region" description="Polar residues" evidence="1">
    <location>
        <begin position="321"/>
        <end position="334"/>
    </location>
</feature>
<keyword evidence="2" id="KW-0472">Membrane</keyword>
<feature type="transmembrane region" description="Helical" evidence="2">
    <location>
        <begin position="51"/>
        <end position="72"/>
    </location>
</feature>
<feature type="compositionally biased region" description="Basic and acidic residues" evidence="1">
    <location>
        <begin position="307"/>
        <end position="318"/>
    </location>
</feature>
<feature type="transmembrane region" description="Helical" evidence="2">
    <location>
        <begin position="208"/>
        <end position="229"/>
    </location>
</feature>
<dbReference type="AlphaFoldDB" id="B4PCZ6"/>
<evidence type="ECO:0000313" key="4">
    <source>
        <dbReference type="Proteomes" id="UP000002282"/>
    </source>
</evidence>
<feature type="transmembrane region" description="Helical" evidence="2">
    <location>
        <begin position="84"/>
        <end position="107"/>
    </location>
</feature>
<reference evidence="3 4" key="2">
    <citation type="journal article" date="2007" name="PLoS Biol.">
        <title>Principles of genome evolution in the Drosophila melanogaster species group.</title>
        <authorList>
            <person name="Ranz J.M."/>
            <person name="Maurin D."/>
            <person name="Chan Y.S."/>
            <person name="von Grotthuss M."/>
            <person name="Hillier L.W."/>
            <person name="Roote J."/>
            <person name="Ashburner M."/>
            <person name="Bergman C.M."/>
        </authorList>
    </citation>
    <scope>NUCLEOTIDE SEQUENCE [LARGE SCALE GENOMIC DNA]</scope>
    <source>
        <strain evidence="4">Tai18E2 / Tucson 14021-0261.01</strain>
    </source>
</reference>
<dbReference type="KEGG" id="dya:Dyak_GE22273"/>
<feature type="transmembrane region" description="Helical" evidence="2">
    <location>
        <begin position="113"/>
        <end position="131"/>
    </location>
</feature>
<dbReference type="eggNOG" id="ENOG502T6V9">
    <property type="taxonomic scope" value="Eukaryota"/>
</dbReference>
<protein>
    <submittedName>
        <fullName evidence="3">Uncharacterized protein</fullName>
    </submittedName>
</protein>
<feature type="compositionally biased region" description="Basic residues" evidence="1">
    <location>
        <begin position="336"/>
        <end position="346"/>
    </location>
</feature>
<feature type="transmembrane region" description="Helical" evidence="2">
    <location>
        <begin position="143"/>
        <end position="165"/>
    </location>
</feature>
<dbReference type="OrthoDB" id="7867995at2759"/>
<keyword evidence="2" id="KW-0812">Transmembrane</keyword>
<name>B4PCZ6_DROYA</name>
<dbReference type="Proteomes" id="UP000002282">
    <property type="component" value="Chromosome 3L"/>
</dbReference>
<dbReference type="EMBL" id="CM000159">
    <property type="protein sequence ID" value="EDW94928.2"/>
    <property type="molecule type" value="Genomic_DNA"/>
</dbReference>
<keyword evidence="2" id="KW-1133">Transmembrane helix</keyword>
<feature type="transmembrane region" description="Helical" evidence="2">
    <location>
        <begin position="21"/>
        <end position="39"/>
    </location>
</feature>
<reference evidence="3 4" key="1">
    <citation type="journal article" date="2007" name="Nature">
        <title>Evolution of genes and genomes on the Drosophila phylogeny.</title>
        <authorList>
            <consortium name="Drosophila 12 Genomes Consortium"/>
            <person name="Clark A.G."/>
            <person name="Eisen M.B."/>
            <person name="Smith D.R."/>
            <person name="Bergman C.M."/>
            <person name="Oliver B."/>
            <person name="Markow T.A."/>
            <person name="Kaufman T.C."/>
            <person name="Kellis M."/>
            <person name="Gelbart W."/>
            <person name="Iyer V.N."/>
            <person name="Pollard D.A."/>
            <person name="Sackton T.B."/>
            <person name="Larracuente A.M."/>
            <person name="Singh N.D."/>
            <person name="Abad J.P."/>
            <person name="Abt D.N."/>
            <person name="Adryan B."/>
            <person name="Aguade M."/>
            <person name="Akashi H."/>
            <person name="Anderson W.W."/>
            <person name="Aquadro C.F."/>
            <person name="Ardell D.H."/>
            <person name="Arguello R."/>
            <person name="Artieri C.G."/>
            <person name="Barbash D.A."/>
            <person name="Barker D."/>
            <person name="Barsanti P."/>
            <person name="Batterham P."/>
            <person name="Batzoglou S."/>
            <person name="Begun D."/>
            <person name="Bhutkar A."/>
            <person name="Blanco E."/>
            <person name="Bosak S.A."/>
            <person name="Bradley R.K."/>
            <person name="Brand A.D."/>
            <person name="Brent M.R."/>
            <person name="Brooks A.N."/>
            <person name="Brown R.H."/>
            <person name="Butlin R.K."/>
            <person name="Caggese C."/>
            <person name="Calvi B.R."/>
            <person name="Bernardo de Carvalho A."/>
            <person name="Caspi A."/>
            <person name="Castrezana S."/>
            <person name="Celniker S.E."/>
            <person name="Chang J.L."/>
            <person name="Chapple C."/>
            <person name="Chatterji S."/>
            <person name="Chinwalla A."/>
            <person name="Civetta A."/>
            <person name="Clifton S.W."/>
            <person name="Comeron J.M."/>
            <person name="Costello J.C."/>
            <person name="Coyne J.A."/>
            <person name="Daub J."/>
            <person name="David R.G."/>
            <person name="Delcher A.L."/>
            <person name="Delehaunty K."/>
            <person name="Do C.B."/>
            <person name="Ebling H."/>
            <person name="Edwards K."/>
            <person name="Eickbush T."/>
            <person name="Evans J.D."/>
            <person name="Filipski A."/>
            <person name="Findeiss S."/>
            <person name="Freyhult E."/>
            <person name="Fulton L."/>
            <person name="Fulton R."/>
            <person name="Garcia A.C."/>
            <person name="Gardiner A."/>
            <person name="Garfield D.A."/>
            <person name="Garvin B.E."/>
            <person name="Gibson G."/>
            <person name="Gilbert D."/>
            <person name="Gnerre S."/>
            <person name="Godfrey J."/>
            <person name="Good R."/>
            <person name="Gotea V."/>
            <person name="Gravely B."/>
            <person name="Greenberg A.J."/>
            <person name="Griffiths-Jones S."/>
            <person name="Gross S."/>
            <person name="Guigo R."/>
            <person name="Gustafson E.A."/>
            <person name="Haerty W."/>
            <person name="Hahn M.W."/>
            <person name="Halligan D.L."/>
            <person name="Halpern A.L."/>
            <person name="Halter G.M."/>
            <person name="Han M.V."/>
            <person name="Heger A."/>
            <person name="Hillier L."/>
            <person name="Hinrichs A.S."/>
            <person name="Holmes I."/>
            <person name="Hoskins R.A."/>
            <person name="Hubisz M.J."/>
            <person name="Hultmark D."/>
            <person name="Huntley M.A."/>
            <person name="Jaffe D.B."/>
            <person name="Jagadeeshan S."/>
            <person name="Jeck W.R."/>
            <person name="Johnson J."/>
            <person name="Jones C.D."/>
            <person name="Jordan W.C."/>
            <person name="Karpen G.H."/>
            <person name="Kataoka E."/>
            <person name="Keightley P.D."/>
            <person name="Kheradpour P."/>
            <person name="Kirkness E.F."/>
            <person name="Koerich L.B."/>
            <person name="Kristiansen K."/>
            <person name="Kudrna D."/>
            <person name="Kulathinal R.J."/>
            <person name="Kumar S."/>
            <person name="Kwok R."/>
            <person name="Lander E."/>
            <person name="Langley C.H."/>
            <person name="Lapoint R."/>
            <person name="Lazzaro B.P."/>
            <person name="Lee S.J."/>
            <person name="Levesque L."/>
            <person name="Li R."/>
            <person name="Lin C.F."/>
            <person name="Lin M.F."/>
            <person name="Lindblad-Toh K."/>
            <person name="Llopart A."/>
            <person name="Long M."/>
            <person name="Low L."/>
            <person name="Lozovsky E."/>
            <person name="Lu J."/>
            <person name="Luo M."/>
            <person name="Machado C.A."/>
            <person name="Makalowski W."/>
            <person name="Marzo M."/>
            <person name="Matsuda M."/>
            <person name="Matzkin L."/>
            <person name="McAllister B."/>
            <person name="McBride C.S."/>
            <person name="McKernan B."/>
            <person name="McKernan K."/>
            <person name="Mendez-Lago M."/>
            <person name="Minx P."/>
            <person name="Mollenhauer M.U."/>
            <person name="Montooth K."/>
            <person name="Mount S.M."/>
            <person name="Mu X."/>
            <person name="Myers E."/>
            <person name="Negre B."/>
            <person name="Newfeld S."/>
            <person name="Nielsen R."/>
            <person name="Noor M.A."/>
            <person name="O'Grady P."/>
            <person name="Pachter L."/>
            <person name="Papaceit M."/>
            <person name="Parisi M.J."/>
            <person name="Parisi M."/>
            <person name="Parts L."/>
            <person name="Pedersen J.S."/>
            <person name="Pesole G."/>
            <person name="Phillippy A.M."/>
            <person name="Ponting C.P."/>
            <person name="Pop M."/>
            <person name="Porcelli D."/>
            <person name="Powell J.R."/>
            <person name="Prohaska S."/>
            <person name="Pruitt K."/>
            <person name="Puig M."/>
            <person name="Quesneville H."/>
            <person name="Ram K.R."/>
            <person name="Rand D."/>
            <person name="Rasmussen M.D."/>
            <person name="Reed L.K."/>
            <person name="Reenan R."/>
            <person name="Reily A."/>
            <person name="Remington K.A."/>
            <person name="Rieger T.T."/>
            <person name="Ritchie M.G."/>
            <person name="Robin C."/>
            <person name="Rogers Y.H."/>
            <person name="Rohde C."/>
            <person name="Rozas J."/>
            <person name="Rubenfield M.J."/>
            <person name="Ruiz A."/>
            <person name="Russo S."/>
            <person name="Salzberg S.L."/>
            <person name="Sanchez-Gracia A."/>
            <person name="Saranga D.J."/>
            <person name="Sato H."/>
            <person name="Schaeffer S.W."/>
            <person name="Schatz M.C."/>
            <person name="Schlenke T."/>
            <person name="Schwartz R."/>
            <person name="Segarra C."/>
            <person name="Singh R.S."/>
            <person name="Sirot L."/>
            <person name="Sirota M."/>
            <person name="Sisneros N.B."/>
            <person name="Smith C.D."/>
            <person name="Smith T.F."/>
            <person name="Spieth J."/>
            <person name="Stage D.E."/>
            <person name="Stark A."/>
            <person name="Stephan W."/>
            <person name="Strausberg R.L."/>
            <person name="Strempel S."/>
            <person name="Sturgill D."/>
            <person name="Sutton G."/>
            <person name="Sutton G.G."/>
            <person name="Tao W."/>
            <person name="Teichmann S."/>
            <person name="Tobari Y.N."/>
            <person name="Tomimura Y."/>
            <person name="Tsolas J.M."/>
            <person name="Valente V.L."/>
            <person name="Venter E."/>
            <person name="Venter J.C."/>
            <person name="Vicario S."/>
            <person name="Vieira F.G."/>
            <person name="Vilella A.J."/>
            <person name="Villasante A."/>
            <person name="Walenz B."/>
            <person name="Wang J."/>
            <person name="Wasserman M."/>
            <person name="Watts T."/>
            <person name="Wilson D."/>
            <person name="Wilson R.K."/>
            <person name="Wing R.A."/>
            <person name="Wolfner M.F."/>
            <person name="Wong A."/>
            <person name="Wong G.K."/>
            <person name="Wu C.I."/>
            <person name="Wu G."/>
            <person name="Yamamoto D."/>
            <person name="Yang H.P."/>
            <person name="Yang S.P."/>
            <person name="Yorke J.A."/>
            <person name="Yoshida K."/>
            <person name="Zdobnov E."/>
            <person name="Zhang P."/>
            <person name="Zhang Y."/>
            <person name="Zimin A.V."/>
            <person name="Baldwin J."/>
            <person name="Abdouelleil A."/>
            <person name="Abdulkadir J."/>
            <person name="Abebe A."/>
            <person name="Abera B."/>
            <person name="Abreu J."/>
            <person name="Acer S.C."/>
            <person name="Aftuck L."/>
            <person name="Alexander A."/>
            <person name="An P."/>
            <person name="Anderson E."/>
            <person name="Anderson S."/>
            <person name="Arachi H."/>
            <person name="Azer M."/>
            <person name="Bachantsang P."/>
            <person name="Barry A."/>
            <person name="Bayul T."/>
            <person name="Berlin A."/>
            <person name="Bessette D."/>
            <person name="Bloom T."/>
            <person name="Blye J."/>
            <person name="Boguslavskiy L."/>
            <person name="Bonnet C."/>
            <person name="Boukhgalter B."/>
            <person name="Bourzgui I."/>
            <person name="Brown A."/>
            <person name="Cahill P."/>
            <person name="Channer S."/>
            <person name="Cheshatsang Y."/>
            <person name="Chuda L."/>
            <person name="Citroen M."/>
            <person name="Collymore A."/>
            <person name="Cooke P."/>
            <person name="Costello M."/>
            <person name="D'Aco K."/>
            <person name="Daza R."/>
            <person name="De Haan G."/>
            <person name="DeGray S."/>
            <person name="DeMaso C."/>
            <person name="Dhargay N."/>
            <person name="Dooley K."/>
            <person name="Dooley E."/>
            <person name="Doricent M."/>
            <person name="Dorje P."/>
            <person name="Dorjee K."/>
            <person name="Dupes A."/>
            <person name="Elong R."/>
            <person name="Falk J."/>
            <person name="Farina A."/>
            <person name="Faro S."/>
            <person name="Ferguson D."/>
            <person name="Fisher S."/>
            <person name="Foley C.D."/>
            <person name="Franke A."/>
            <person name="Friedrich D."/>
            <person name="Gadbois L."/>
            <person name="Gearin G."/>
            <person name="Gearin C.R."/>
            <person name="Giannoukos G."/>
            <person name="Goode T."/>
            <person name="Graham J."/>
            <person name="Grandbois E."/>
            <person name="Grewal S."/>
            <person name="Gyaltsen K."/>
            <person name="Hafez N."/>
            <person name="Hagos B."/>
            <person name="Hall J."/>
            <person name="Henson C."/>
            <person name="Hollinger A."/>
            <person name="Honan T."/>
            <person name="Huard M.D."/>
            <person name="Hughes L."/>
            <person name="Hurhula B."/>
            <person name="Husby M.E."/>
            <person name="Kamat A."/>
            <person name="Kanga B."/>
            <person name="Kashin S."/>
            <person name="Khazanovich D."/>
            <person name="Kisner P."/>
            <person name="Lance K."/>
            <person name="Lara M."/>
            <person name="Lee W."/>
            <person name="Lennon N."/>
            <person name="Letendre F."/>
            <person name="LeVine R."/>
            <person name="Lipovsky A."/>
            <person name="Liu X."/>
            <person name="Liu J."/>
            <person name="Liu S."/>
            <person name="Lokyitsang T."/>
            <person name="Lokyitsang Y."/>
            <person name="Lubonja R."/>
            <person name="Lui A."/>
            <person name="MacDonald P."/>
            <person name="Magnisalis V."/>
            <person name="Maru K."/>
            <person name="Matthews C."/>
            <person name="McCusker W."/>
            <person name="McDonough S."/>
            <person name="Mehta T."/>
            <person name="Meldrim J."/>
            <person name="Meneus L."/>
            <person name="Mihai O."/>
            <person name="Mihalev A."/>
            <person name="Mihova T."/>
            <person name="Mittelman R."/>
            <person name="Mlenga V."/>
            <person name="Montmayeur A."/>
            <person name="Mulrain L."/>
            <person name="Navidi A."/>
            <person name="Naylor J."/>
            <person name="Negash T."/>
            <person name="Nguyen T."/>
            <person name="Nguyen N."/>
            <person name="Nicol R."/>
            <person name="Norbu C."/>
            <person name="Norbu N."/>
            <person name="Novod N."/>
            <person name="O'Neill B."/>
            <person name="Osman S."/>
            <person name="Markiewicz E."/>
            <person name="Oyono O.L."/>
            <person name="Patti C."/>
            <person name="Phunkhang P."/>
            <person name="Pierre F."/>
            <person name="Priest M."/>
            <person name="Raghuraman S."/>
            <person name="Rege F."/>
            <person name="Reyes R."/>
            <person name="Rise C."/>
            <person name="Rogov P."/>
            <person name="Ross K."/>
            <person name="Ryan E."/>
            <person name="Settipalli S."/>
            <person name="Shea T."/>
            <person name="Sherpa N."/>
            <person name="Shi L."/>
            <person name="Shih D."/>
            <person name="Sparrow T."/>
            <person name="Spaulding J."/>
            <person name="Stalker J."/>
            <person name="Stange-Thomann N."/>
            <person name="Stavropoulos S."/>
            <person name="Stone C."/>
            <person name="Strader C."/>
            <person name="Tesfaye S."/>
            <person name="Thomson T."/>
            <person name="Thoulutsang Y."/>
            <person name="Thoulutsang D."/>
            <person name="Topham K."/>
            <person name="Topping I."/>
            <person name="Tsamla T."/>
            <person name="Vassiliev H."/>
            <person name="Vo A."/>
            <person name="Wangchuk T."/>
            <person name="Wangdi T."/>
            <person name="Weiand M."/>
            <person name="Wilkinson J."/>
            <person name="Wilson A."/>
            <person name="Yadav S."/>
            <person name="Young G."/>
            <person name="Yu Q."/>
            <person name="Zembek L."/>
            <person name="Zhong D."/>
            <person name="Zimmer A."/>
            <person name="Zwirko Z."/>
            <person name="Jaffe D.B."/>
            <person name="Alvarez P."/>
            <person name="Brockman W."/>
            <person name="Butler J."/>
            <person name="Chin C."/>
            <person name="Gnerre S."/>
            <person name="Grabherr M."/>
            <person name="Kleber M."/>
            <person name="Mauceli E."/>
            <person name="MacCallum I."/>
        </authorList>
    </citation>
    <scope>NUCLEOTIDE SEQUENCE [LARGE SCALE GENOMIC DNA]</scope>
    <source>
        <strain evidence="4">Tai18E2 / Tucson 14021-0261.01</strain>
    </source>
</reference>
<gene>
    <name evidence="3" type="primary">Dyak\GE22273</name>
    <name evidence="3" type="synonym">dyak_GLEANR_5963</name>
    <name evidence="3" type="synonym">GE22273</name>
    <name evidence="3" type="ORF">Dyak_GE22273</name>
</gene>
<dbReference type="HOGENOM" id="CLU_031235_0_0_1"/>
<organism evidence="3 4">
    <name type="scientific">Drosophila yakuba</name>
    <name type="common">Fruit fly</name>
    <dbReference type="NCBI Taxonomy" id="7245"/>
    <lineage>
        <taxon>Eukaryota</taxon>
        <taxon>Metazoa</taxon>
        <taxon>Ecdysozoa</taxon>
        <taxon>Arthropoda</taxon>
        <taxon>Hexapoda</taxon>
        <taxon>Insecta</taxon>
        <taxon>Pterygota</taxon>
        <taxon>Neoptera</taxon>
        <taxon>Endopterygota</taxon>
        <taxon>Diptera</taxon>
        <taxon>Brachycera</taxon>
        <taxon>Muscomorpha</taxon>
        <taxon>Ephydroidea</taxon>
        <taxon>Drosophilidae</taxon>
        <taxon>Drosophila</taxon>
        <taxon>Sophophora</taxon>
    </lineage>
</organism>
<evidence type="ECO:0000256" key="1">
    <source>
        <dbReference type="SAM" id="MobiDB-lite"/>
    </source>
</evidence>
<feature type="region of interest" description="Disordered" evidence="1">
    <location>
        <begin position="286"/>
        <end position="364"/>
    </location>
</feature>
<accession>B4PCZ6</accession>
<proteinExistence type="predicted"/>
<sequence length="643" mass="74421">MYVSDEHRLYRKARRKFSFKTYGLLALWLVLALAQWLVIAFIESARKTFRSLYYICLATFALAIILFGLFIFVEKMRFIKGLNFIMSLIIVELQIVSTFALVALSWWADVLTFYAVALILVVIFLVIGVFLPSRADLTLDIAVLFILAFIFLIVASFILLFELLVRKTIPYAYSVVDISVTFMILLFVMYHGQTINGNRFAEMRLNDFFLGSLILFHDFLIIFWLTFYWQIHYRPITPDSWLETSTPYYNSSVGRNDTYRSLNGATHPPWGEDWFTRRFDDGYGSDSDAKDYPEMPSGRGKPGNRNPNDRDPMDEHRPNNRGFTNDWSVYNQRPKNGFRSRGRSRTKSPEPKNVHHRHRKPEEWDPEYITQGVDMAVPFNDRYGENSKDVHEDDEVHPIHNEDTGPIMEDDDSDVPINVHSEQPIDKFYQNPNTGPKIDAGNGEGKSAAGFGDPTVDFPSADYQPIDDPSWKIHSSTDSSYIYIIPKARPSSNQKFLPGVEHSYSMSNNRQNYIQNEKIEDFNAADEKSDLSSRPNNILESSKMFTESGLSNKENNLQKDEMTGQTRQHLSEGRKDLHEVSPPPWEELSEDEIRKIIDQNFHEDKYRPNADRWVEPLITREPYPINLPDYEKLVLNVSSSILQ</sequence>
<evidence type="ECO:0000256" key="2">
    <source>
        <dbReference type="SAM" id="Phobius"/>
    </source>
</evidence>
<evidence type="ECO:0000313" key="3">
    <source>
        <dbReference type="EMBL" id="EDW94928.2"/>
    </source>
</evidence>
<feature type="transmembrane region" description="Helical" evidence="2">
    <location>
        <begin position="171"/>
        <end position="188"/>
    </location>
</feature>